<name>A0A2H3DMA1_ARMGA</name>
<protein>
    <submittedName>
        <fullName evidence="1">Uncharacterized protein</fullName>
    </submittedName>
</protein>
<gene>
    <name evidence="1" type="ORF">ARMGADRAFT_692649</name>
</gene>
<proteinExistence type="predicted"/>
<evidence type="ECO:0000313" key="2">
    <source>
        <dbReference type="Proteomes" id="UP000217790"/>
    </source>
</evidence>
<evidence type="ECO:0000313" key="1">
    <source>
        <dbReference type="EMBL" id="PBK96349.1"/>
    </source>
</evidence>
<keyword evidence="2" id="KW-1185">Reference proteome</keyword>
<reference evidence="2" key="1">
    <citation type="journal article" date="2017" name="Nat. Ecol. Evol.">
        <title>Genome expansion and lineage-specific genetic innovations in the forest pathogenic fungi Armillaria.</title>
        <authorList>
            <person name="Sipos G."/>
            <person name="Prasanna A.N."/>
            <person name="Walter M.C."/>
            <person name="O'Connor E."/>
            <person name="Balint B."/>
            <person name="Krizsan K."/>
            <person name="Kiss B."/>
            <person name="Hess J."/>
            <person name="Varga T."/>
            <person name="Slot J."/>
            <person name="Riley R."/>
            <person name="Boka B."/>
            <person name="Rigling D."/>
            <person name="Barry K."/>
            <person name="Lee J."/>
            <person name="Mihaltcheva S."/>
            <person name="LaButti K."/>
            <person name="Lipzen A."/>
            <person name="Waldron R."/>
            <person name="Moloney N.M."/>
            <person name="Sperisen C."/>
            <person name="Kredics L."/>
            <person name="Vagvoelgyi C."/>
            <person name="Patrignani A."/>
            <person name="Fitzpatrick D."/>
            <person name="Nagy I."/>
            <person name="Doyle S."/>
            <person name="Anderson J.B."/>
            <person name="Grigoriev I.V."/>
            <person name="Gueldener U."/>
            <person name="Muensterkoetter M."/>
            <person name="Nagy L.G."/>
        </authorList>
    </citation>
    <scope>NUCLEOTIDE SEQUENCE [LARGE SCALE GENOMIC DNA]</scope>
    <source>
        <strain evidence="2">Ar21-2</strain>
    </source>
</reference>
<dbReference type="OrthoDB" id="2917814at2759"/>
<dbReference type="Proteomes" id="UP000217790">
    <property type="component" value="Unassembled WGS sequence"/>
</dbReference>
<dbReference type="AlphaFoldDB" id="A0A2H3DMA1"/>
<accession>A0A2H3DMA1</accession>
<sequence>MSFAPISPVRGQCVQHVGNAFCLCPSFIAFTLYRDESQRYTLDQPEPRCVCGHGIYAHADYISLVVHHCPANYCTPKTQECACGALLADHVPVFNTYRSPIANVSEPFVGDVYGTGASAYTKNASTSSNDADPMLFASPSSPLTNQIQPGRAEAVAHGLEGYARAKRHL</sequence>
<organism evidence="1 2">
    <name type="scientific">Armillaria gallica</name>
    <name type="common">Bulbous honey fungus</name>
    <name type="synonym">Armillaria bulbosa</name>
    <dbReference type="NCBI Taxonomy" id="47427"/>
    <lineage>
        <taxon>Eukaryota</taxon>
        <taxon>Fungi</taxon>
        <taxon>Dikarya</taxon>
        <taxon>Basidiomycota</taxon>
        <taxon>Agaricomycotina</taxon>
        <taxon>Agaricomycetes</taxon>
        <taxon>Agaricomycetidae</taxon>
        <taxon>Agaricales</taxon>
        <taxon>Marasmiineae</taxon>
        <taxon>Physalacriaceae</taxon>
        <taxon>Armillaria</taxon>
    </lineage>
</organism>
<dbReference type="EMBL" id="KZ293650">
    <property type="protein sequence ID" value="PBK96349.1"/>
    <property type="molecule type" value="Genomic_DNA"/>
</dbReference>
<dbReference type="InParanoid" id="A0A2H3DMA1"/>